<gene>
    <name evidence="1" type="ORF">PV09_08427</name>
</gene>
<evidence type="ECO:0000313" key="2">
    <source>
        <dbReference type="Proteomes" id="UP000053259"/>
    </source>
</evidence>
<dbReference type="HOGENOM" id="CLU_2361344_0_0_1"/>
<keyword evidence="2" id="KW-1185">Reference proteome</keyword>
<protein>
    <submittedName>
        <fullName evidence="1">Uncharacterized protein</fullName>
    </submittedName>
</protein>
<dbReference type="OrthoDB" id="4464205at2759"/>
<dbReference type="InParanoid" id="A0A0D1ZZQ1"/>
<sequence>MAEVLRDPVLGEADIIAFHEPYINKFGTEIQTHNSAKTSKNIDAKSIELTDYGQNLTTVTLKMKDERSKITVYNVYNPNPEAPFEEETGLPHRSPL</sequence>
<dbReference type="AlphaFoldDB" id="A0A0D1ZZQ1"/>
<proteinExistence type="predicted"/>
<organism evidence="1 2">
    <name type="scientific">Verruconis gallopava</name>
    <dbReference type="NCBI Taxonomy" id="253628"/>
    <lineage>
        <taxon>Eukaryota</taxon>
        <taxon>Fungi</taxon>
        <taxon>Dikarya</taxon>
        <taxon>Ascomycota</taxon>
        <taxon>Pezizomycotina</taxon>
        <taxon>Dothideomycetes</taxon>
        <taxon>Pleosporomycetidae</taxon>
        <taxon>Venturiales</taxon>
        <taxon>Sympoventuriaceae</taxon>
        <taxon>Verruconis</taxon>
    </lineage>
</organism>
<dbReference type="Proteomes" id="UP000053259">
    <property type="component" value="Unassembled WGS sequence"/>
</dbReference>
<name>A0A0D1ZZQ1_9PEZI</name>
<evidence type="ECO:0000313" key="1">
    <source>
        <dbReference type="EMBL" id="KIV99897.1"/>
    </source>
</evidence>
<dbReference type="GeneID" id="27316400"/>
<accession>A0A0D1ZZQ1</accession>
<dbReference type="EMBL" id="KN847569">
    <property type="protein sequence ID" value="KIV99897.1"/>
    <property type="molecule type" value="Genomic_DNA"/>
</dbReference>
<reference evidence="1 2" key="1">
    <citation type="submission" date="2015-01" db="EMBL/GenBank/DDBJ databases">
        <title>The Genome Sequence of Ochroconis gallopava CBS43764.</title>
        <authorList>
            <consortium name="The Broad Institute Genomics Platform"/>
            <person name="Cuomo C."/>
            <person name="de Hoog S."/>
            <person name="Gorbushina A."/>
            <person name="Stielow B."/>
            <person name="Teixiera M."/>
            <person name="Abouelleil A."/>
            <person name="Chapman S.B."/>
            <person name="Priest M."/>
            <person name="Young S.K."/>
            <person name="Wortman J."/>
            <person name="Nusbaum C."/>
            <person name="Birren B."/>
        </authorList>
    </citation>
    <scope>NUCLEOTIDE SEQUENCE [LARGE SCALE GENOMIC DNA]</scope>
    <source>
        <strain evidence="1 2">CBS 43764</strain>
    </source>
</reference>
<dbReference type="VEuPathDB" id="FungiDB:PV09_08427"/>
<dbReference type="RefSeq" id="XP_016209767.1">
    <property type="nucleotide sequence ID" value="XM_016362319.1"/>
</dbReference>